<accession>A0A0H5P2U8</accession>
<organism evidence="3 4">
    <name type="scientific">Nocardia farcinica</name>
    <dbReference type="NCBI Taxonomy" id="37329"/>
    <lineage>
        <taxon>Bacteria</taxon>
        <taxon>Bacillati</taxon>
        <taxon>Actinomycetota</taxon>
        <taxon>Actinomycetes</taxon>
        <taxon>Mycobacteriales</taxon>
        <taxon>Nocardiaceae</taxon>
        <taxon>Nocardia</taxon>
    </lineage>
</organism>
<keyword evidence="1" id="KW-0175">Coiled coil</keyword>
<sequence>MQAIEEKSGEIRGVKDEDQLERDYELLRDGKVDHLLLRSVAGERISPSAQKLIDNLKRDFPNSFTHQIVSRADAREIWALGRQLERGQQLELPGVAEKAREQVRKQRGRGRDQVFVKALEARKELAGQRDHHSAQVREQVQQIAERAEAGEPIDTEALAKKHEQLIKKLDKIREAERKNERTLLRSLGIQLSEEQLRTVEQVKEEQRELRRRDVVTDLELIGREVERGRWREISNEHNARVRELGVEHVRAVEQRFVRAGPERDLAIEQARRRAERLLFTPDKTAGLDLDRFHAVRDGRDTGYDPQNRTHTYRRPDMPAVQVEHDARERRLARIARDVEHGLSVDQILTRDVMEVSAAEPGIEAARADAIHRATTSQRRHRQPERDRERGIDRGPERSC</sequence>
<evidence type="ECO:0000313" key="3">
    <source>
        <dbReference type="EMBL" id="CRY81868.1"/>
    </source>
</evidence>
<reference evidence="4" key="1">
    <citation type="submission" date="2015-03" db="EMBL/GenBank/DDBJ databases">
        <authorList>
            <consortium name="Pathogen Informatics"/>
        </authorList>
    </citation>
    <scope>NUCLEOTIDE SEQUENCE [LARGE SCALE GENOMIC DNA]</scope>
    <source>
        <strain evidence="4">NCTC11134</strain>
        <plasmid evidence="4">2</plasmid>
    </source>
</reference>
<dbReference type="EMBL" id="LN868939">
    <property type="protein sequence ID" value="CRY81868.1"/>
    <property type="molecule type" value="Genomic_DNA"/>
</dbReference>
<gene>
    <name evidence="3" type="ORF">ERS450000_04646</name>
</gene>
<feature type="region of interest" description="Disordered" evidence="2">
    <location>
        <begin position="365"/>
        <end position="399"/>
    </location>
</feature>
<dbReference type="KEGG" id="nfr:ERS450000_04646"/>
<name>A0A0H5P2U8_NOCFR</name>
<evidence type="ECO:0000256" key="1">
    <source>
        <dbReference type="SAM" id="Coils"/>
    </source>
</evidence>
<feature type="coiled-coil region" evidence="1">
    <location>
        <begin position="155"/>
        <end position="212"/>
    </location>
</feature>
<evidence type="ECO:0000256" key="2">
    <source>
        <dbReference type="SAM" id="MobiDB-lite"/>
    </source>
</evidence>
<evidence type="ECO:0000313" key="4">
    <source>
        <dbReference type="Proteomes" id="UP000057820"/>
    </source>
</evidence>
<protein>
    <submittedName>
        <fullName evidence="3">Uncharacterized protein</fullName>
    </submittedName>
</protein>
<feature type="compositionally biased region" description="Basic and acidic residues" evidence="2">
    <location>
        <begin position="383"/>
        <end position="399"/>
    </location>
</feature>
<geneLocation type="plasmid" evidence="3">
    <name>2</name>
</geneLocation>
<keyword evidence="3" id="KW-0614">Plasmid</keyword>
<dbReference type="RefSeq" id="WP_139337568.1">
    <property type="nucleotide sequence ID" value="NZ_CP031418.1"/>
</dbReference>
<dbReference type="Proteomes" id="UP000057820">
    <property type="component" value="Plasmid 2"/>
</dbReference>
<dbReference type="AlphaFoldDB" id="A0A0H5P2U8"/>
<proteinExistence type="predicted"/>